<dbReference type="InParanoid" id="A0A1Q3CWT4"/>
<evidence type="ECO:0000256" key="2">
    <source>
        <dbReference type="ARBA" id="ARBA00005982"/>
    </source>
</evidence>
<dbReference type="InterPro" id="IPR000109">
    <property type="entry name" value="POT_fam"/>
</dbReference>
<gene>
    <name evidence="7" type="ORF">CFOL_v3_28055</name>
</gene>
<dbReference type="EMBL" id="BDDD01003268">
    <property type="protein sequence ID" value="GAV84611.1"/>
    <property type="molecule type" value="Genomic_DNA"/>
</dbReference>
<keyword evidence="5 6" id="KW-0472">Membrane</keyword>
<accession>A0A1Q3CWT4</accession>
<evidence type="ECO:0000256" key="6">
    <source>
        <dbReference type="SAM" id="Phobius"/>
    </source>
</evidence>
<feature type="transmembrane region" description="Helical" evidence="6">
    <location>
        <begin position="180"/>
        <end position="202"/>
    </location>
</feature>
<feature type="transmembrane region" description="Helical" evidence="6">
    <location>
        <begin position="381"/>
        <end position="400"/>
    </location>
</feature>
<feature type="transmembrane region" description="Helical" evidence="6">
    <location>
        <begin position="113"/>
        <end position="133"/>
    </location>
</feature>
<keyword evidence="8" id="KW-1185">Reference proteome</keyword>
<evidence type="ECO:0000313" key="8">
    <source>
        <dbReference type="Proteomes" id="UP000187406"/>
    </source>
</evidence>
<organism evidence="7 8">
    <name type="scientific">Cephalotus follicularis</name>
    <name type="common">Albany pitcher plant</name>
    <dbReference type="NCBI Taxonomy" id="3775"/>
    <lineage>
        <taxon>Eukaryota</taxon>
        <taxon>Viridiplantae</taxon>
        <taxon>Streptophyta</taxon>
        <taxon>Embryophyta</taxon>
        <taxon>Tracheophyta</taxon>
        <taxon>Spermatophyta</taxon>
        <taxon>Magnoliopsida</taxon>
        <taxon>eudicotyledons</taxon>
        <taxon>Gunneridae</taxon>
        <taxon>Pentapetalae</taxon>
        <taxon>rosids</taxon>
        <taxon>fabids</taxon>
        <taxon>Oxalidales</taxon>
        <taxon>Cephalotaceae</taxon>
        <taxon>Cephalotus</taxon>
    </lineage>
</organism>
<dbReference type="GO" id="GO:0016020">
    <property type="term" value="C:membrane"/>
    <property type="evidence" value="ECO:0007669"/>
    <property type="project" value="UniProtKB-SubCell"/>
</dbReference>
<feature type="transmembrane region" description="Helical" evidence="6">
    <location>
        <begin position="154"/>
        <end position="174"/>
    </location>
</feature>
<evidence type="ECO:0000256" key="5">
    <source>
        <dbReference type="ARBA" id="ARBA00023136"/>
    </source>
</evidence>
<feature type="transmembrane region" description="Helical" evidence="6">
    <location>
        <begin position="338"/>
        <end position="361"/>
    </location>
</feature>
<comment type="subcellular location">
    <subcellularLocation>
        <location evidence="1">Membrane</location>
        <topology evidence="1">Multi-pass membrane protein</topology>
    </subcellularLocation>
</comment>
<dbReference type="Proteomes" id="UP000187406">
    <property type="component" value="Unassembled WGS sequence"/>
</dbReference>
<sequence>MIIARIKVLEWAHTFAGYALSLIMLYLTNVWKLPTRHAAAIVNVYTGAKDILPIGMVFLLDCFKNYYRMLAISSLTYNIGLSLLAISTPPVLYKATHTCDEYKPECIGDTQQALFYTALVLIAFGLSGHTTAYQSFRKSIAEEGKSEVESCRRLLGRIAVLLISLTLAIGIGFIKPWSILYGIVAIYSIMATLLFLIGLWRYDRTRLQETEEEEQTQISARMIPVWITFIMCGVVSSVGSTYFMDQANNMNRKVGRIKVPLILFPVFQERTKSFFSSWNSLILYNKSNEKFTGRNAWIGIVLGMVLSVLCCIIAAVVENKRLAVIRSHGLLDKPDDTIPLSVFILLPQFILLGAVEGLATTSIKYFFSNEDSDSTKYLNKFSNGVFGAGVVGNVLMVYVLSKVSESGGKPSWFQDTLNRSRLNNYYWALAALSSVNLIAFLLVFCWYAST</sequence>
<dbReference type="Pfam" id="PF00854">
    <property type="entry name" value="PTR2"/>
    <property type="match status" value="1"/>
</dbReference>
<feature type="transmembrane region" description="Helical" evidence="6">
    <location>
        <begin position="425"/>
        <end position="449"/>
    </location>
</feature>
<dbReference type="InterPro" id="IPR036259">
    <property type="entry name" value="MFS_trans_sf"/>
</dbReference>
<name>A0A1Q3CWT4_CEPFO</name>
<proteinExistence type="inferred from homology"/>
<evidence type="ECO:0000256" key="3">
    <source>
        <dbReference type="ARBA" id="ARBA00022692"/>
    </source>
</evidence>
<keyword evidence="3 6" id="KW-0812">Transmembrane</keyword>
<protein>
    <submittedName>
        <fullName evidence="7">PTR2 domain-containing protein</fullName>
    </submittedName>
</protein>
<evidence type="ECO:0000256" key="1">
    <source>
        <dbReference type="ARBA" id="ARBA00004141"/>
    </source>
</evidence>
<feature type="transmembrane region" description="Helical" evidence="6">
    <location>
        <begin position="75"/>
        <end position="93"/>
    </location>
</feature>
<dbReference type="PANTHER" id="PTHR11654">
    <property type="entry name" value="OLIGOPEPTIDE TRANSPORTER-RELATED"/>
    <property type="match status" value="1"/>
</dbReference>
<feature type="transmembrane region" description="Helical" evidence="6">
    <location>
        <begin position="37"/>
        <end position="63"/>
    </location>
</feature>
<feature type="transmembrane region" description="Helical" evidence="6">
    <location>
        <begin position="296"/>
        <end position="317"/>
    </location>
</feature>
<feature type="transmembrane region" description="Helical" evidence="6">
    <location>
        <begin position="12"/>
        <end position="31"/>
    </location>
</feature>
<evidence type="ECO:0000313" key="7">
    <source>
        <dbReference type="EMBL" id="GAV84611.1"/>
    </source>
</evidence>
<feature type="transmembrane region" description="Helical" evidence="6">
    <location>
        <begin position="223"/>
        <end position="244"/>
    </location>
</feature>
<keyword evidence="4 6" id="KW-1133">Transmembrane helix</keyword>
<dbReference type="AlphaFoldDB" id="A0A1Q3CWT4"/>
<dbReference type="GO" id="GO:0022857">
    <property type="term" value="F:transmembrane transporter activity"/>
    <property type="evidence" value="ECO:0007669"/>
    <property type="project" value="InterPro"/>
</dbReference>
<dbReference type="SUPFAM" id="SSF103473">
    <property type="entry name" value="MFS general substrate transporter"/>
    <property type="match status" value="1"/>
</dbReference>
<evidence type="ECO:0000256" key="4">
    <source>
        <dbReference type="ARBA" id="ARBA00022989"/>
    </source>
</evidence>
<comment type="similarity">
    <text evidence="2">Belongs to the major facilitator superfamily. Proton-dependent oligopeptide transporter (POT/PTR) (TC 2.A.17) family.</text>
</comment>
<comment type="caution">
    <text evidence="7">The sequence shown here is derived from an EMBL/GenBank/DDBJ whole genome shotgun (WGS) entry which is preliminary data.</text>
</comment>
<dbReference type="OrthoDB" id="1181826at2759"/>
<dbReference type="Gene3D" id="1.20.1250.20">
    <property type="entry name" value="MFS general substrate transporter like domains"/>
    <property type="match status" value="2"/>
</dbReference>
<reference evidence="8" key="1">
    <citation type="submission" date="2016-04" db="EMBL/GenBank/DDBJ databases">
        <title>Cephalotus genome sequencing.</title>
        <authorList>
            <person name="Fukushima K."/>
            <person name="Hasebe M."/>
            <person name="Fang X."/>
        </authorList>
    </citation>
    <scope>NUCLEOTIDE SEQUENCE [LARGE SCALE GENOMIC DNA]</scope>
    <source>
        <strain evidence="8">cv. St1</strain>
    </source>
</reference>